<feature type="compositionally biased region" description="Basic and acidic residues" evidence="1">
    <location>
        <begin position="43"/>
        <end position="55"/>
    </location>
</feature>
<reference evidence="3" key="1">
    <citation type="submission" date="2016-02" db="EMBL/GenBank/DDBJ databases">
        <authorList>
            <person name="Schultz-Johansen M."/>
            <person name="Glaring M.A."/>
            <person name="Bech P.K."/>
            <person name="Stougaard P."/>
        </authorList>
    </citation>
    <scope>NUCLEOTIDE SEQUENCE [LARGE SCALE GENOMIC DNA]</scope>
    <source>
        <strain evidence="3">S66</strain>
    </source>
</reference>
<dbReference type="OrthoDB" id="6388981at2"/>
<dbReference type="EMBL" id="LSNE01000011">
    <property type="protein sequence ID" value="KXI27412.1"/>
    <property type="molecule type" value="Genomic_DNA"/>
</dbReference>
<accession>A0A148KM78</accession>
<evidence type="ECO:0000313" key="2">
    <source>
        <dbReference type="EMBL" id="KXI27412.1"/>
    </source>
</evidence>
<dbReference type="AlphaFoldDB" id="A0A148KM78"/>
<gene>
    <name evidence="2" type="ORF">AX660_22100</name>
</gene>
<keyword evidence="3" id="KW-1185">Reference proteome</keyword>
<proteinExistence type="predicted"/>
<evidence type="ECO:0000313" key="3">
    <source>
        <dbReference type="Proteomes" id="UP000070299"/>
    </source>
</evidence>
<comment type="caution">
    <text evidence="2">The sequence shown here is derived from an EMBL/GenBank/DDBJ whole genome shotgun (WGS) entry which is preliminary data.</text>
</comment>
<protein>
    <submittedName>
        <fullName evidence="2">Uncharacterized protein</fullName>
    </submittedName>
</protein>
<feature type="region of interest" description="Disordered" evidence="1">
    <location>
        <begin position="42"/>
        <end position="97"/>
    </location>
</feature>
<sequence>MSNDLLFSVLPRQGTVPIAHDEHKVQKVSKEAALRALNDEEQELHLEEREAREKQQQSQSKNKSQVPAKEEEASEDNQQIKDKDKSDKGFKHLDIYV</sequence>
<dbReference type="Proteomes" id="UP000070299">
    <property type="component" value="Unassembled WGS sequence"/>
</dbReference>
<dbReference type="RefSeq" id="WP_068380844.1">
    <property type="nucleotide sequence ID" value="NZ_LSNE01000011.1"/>
</dbReference>
<name>A0A148KM78_9ALTE</name>
<evidence type="ECO:0000256" key="1">
    <source>
        <dbReference type="SAM" id="MobiDB-lite"/>
    </source>
</evidence>
<feature type="compositionally biased region" description="Basic and acidic residues" evidence="1">
    <location>
        <begin position="78"/>
        <end position="97"/>
    </location>
</feature>
<feature type="compositionally biased region" description="Low complexity" evidence="1">
    <location>
        <begin position="56"/>
        <end position="65"/>
    </location>
</feature>
<organism evidence="2 3">
    <name type="scientific">Paraglaciecola hydrolytica</name>
    <dbReference type="NCBI Taxonomy" id="1799789"/>
    <lineage>
        <taxon>Bacteria</taxon>
        <taxon>Pseudomonadati</taxon>
        <taxon>Pseudomonadota</taxon>
        <taxon>Gammaproteobacteria</taxon>
        <taxon>Alteromonadales</taxon>
        <taxon>Alteromonadaceae</taxon>
        <taxon>Paraglaciecola</taxon>
    </lineage>
</organism>